<evidence type="ECO:0000313" key="2">
    <source>
        <dbReference type="Proteomes" id="UP000419138"/>
    </source>
</evidence>
<dbReference type="RefSeq" id="WP_153524713.1">
    <property type="nucleotide sequence ID" value="NZ_JBEPDZ010000017.1"/>
</dbReference>
<accession>A0A646KMI1</accession>
<protein>
    <submittedName>
        <fullName evidence="1">Uncharacterized protein</fullName>
    </submittedName>
</protein>
<sequence>MTAPAGEWTLRDLADAWHACAVLGLLNPTAAVLTEGYGLMFAALSLAAGRTRPALTVAAGTTLALTISHLIH</sequence>
<keyword evidence="2" id="KW-1185">Reference proteome</keyword>
<dbReference type="EMBL" id="VCLA01000164">
    <property type="protein sequence ID" value="MQT03151.1"/>
    <property type="molecule type" value="Genomic_DNA"/>
</dbReference>
<proteinExistence type="predicted"/>
<reference evidence="1 2" key="1">
    <citation type="submission" date="2019-05" db="EMBL/GenBank/DDBJ databases">
        <title>Comparative genomics and metabolomics analyses of clavulanic acid producing Streptomyces species provides insight into specialized metabolism and evolution of beta-lactam biosynthetic gene clusters.</title>
        <authorList>
            <person name="Moore M.A."/>
            <person name="Cruz-Morales P."/>
            <person name="Barona Gomez F."/>
            <person name="Kapil T."/>
        </authorList>
    </citation>
    <scope>NUCLEOTIDE SEQUENCE [LARGE SCALE GENOMIC DNA]</scope>
    <source>
        <strain evidence="1 2">NRRL 5741</strain>
    </source>
</reference>
<dbReference type="Proteomes" id="UP000419138">
    <property type="component" value="Unassembled WGS sequence"/>
</dbReference>
<gene>
    <name evidence="1" type="ORF">FF041_24060</name>
</gene>
<evidence type="ECO:0000313" key="1">
    <source>
        <dbReference type="EMBL" id="MQT03151.1"/>
    </source>
</evidence>
<dbReference type="AlphaFoldDB" id="A0A646KMI1"/>
<name>A0A646KMI1_STRJU</name>
<organism evidence="1 2">
    <name type="scientific">Streptomyces jumonjinensis</name>
    <dbReference type="NCBI Taxonomy" id="1945"/>
    <lineage>
        <taxon>Bacteria</taxon>
        <taxon>Bacillati</taxon>
        <taxon>Actinomycetota</taxon>
        <taxon>Actinomycetes</taxon>
        <taxon>Kitasatosporales</taxon>
        <taxon>Streptomycetaceae</taxon>
        <taxon>Streptomyces</taxon>
    </lineage>
</organism>
<comment type="caution">
    <text evidence="1">The sequence shown here is derived from an EMBL/GenBank/DDBJ whole genome shotgun (WGS) entry which is preliminary data.</text>
</comment>